<gene>
    <name evidence="7" type="ORF">SAMN06265350_103142</name>
</gene>
<keyword evidence="2" id="KW-0813">Transport</keyword>
<evidence type="ECO:0000256" key="1">
    <source>
        <dbReference type="ARBA" id="ARBA00004141"/>
    </source>
</evidence>
<keyword evidence="8" id="KW-1185">Reference proteome</keyword>
<keyword evidence="4 6" id="KW-1133">Transmembrane helix</keyword>
<dbReference type="EMBL" id="FXSZ01000003">
    <property type="protein sequence ID" value="SMO53507.1"/>
    <property type="molecule type" value="Genomic_DNA"/>
</dbReference>
<keyword evidence="3 6" id="KW-0812">Transmembrane</keyword>
<dbReference type="PANTHER" id="PTHR11101">
    <property type="entry name" value="PHOSPHATE TRANSPORTER"/>
    <property type="match status" value="1"/>
</dbReference>
<protein>
    <submittedName>
        <fullName evidence="7">Phosphate transporter family protein</fullName>
    </submittedName>
</protein>
<evidence type="ECO:0000256" key="5">
    <source>
        <dbReference type="ARBA" id="ARBA00023136"/>
    </source>
</evidence>
<dbReference type="GO" id="GO:0016020">
    <property type="term" value="C:membrane"/>
    <property type="evidence" value="ECO:0007669"/>
    <property type="project" value="UniProtKB-SubCell"/>
</dbReference>
<feature type="transmembrane region" description="Helical" evidence="6">
    <location>
        <begin position="47"/>
        <end position="67"/>
    </location>
</feature>
<evidence type="ECO:0000256" key="6">
    <source>
        <dbReference type="SAM" id="Phobius"/>
    </source>
</evidence>
<dbReference type="GO" id="GO:0035435">
    <property type="term" value="P:phosphate ion transmembrane transport"/>
    <property type="evidence" value="ECO:0007669"/>
    <property type="project" value="TreeGrafter"/>
</dbReference>
<dbReference type="InterPro" id="IPR001204">
    <property type="entry name" value="Phos_transporter"/>
</dbReference>
<organism evidence="7 8">
    <name type="scientific">Solitalea koreensis</name>
    <dbReference type="NCBI Taxonomy" id="543615"/>
    <lineage>
        <taxon>Bacteria</taxon>
        <taxon>Pseudomonadati</taxon>
        <taxon>Bacteroidota</taxon>
        <taxon>Sphingobacteriia</taxon>
        <taxon>Sphingobacteriales</taxon>
        <taxon>Sphingobacteriaceae</taxon>
        <taxon>Solitalea</taxon>
    </lineage>
</organism>
<proteinExistence type="predicted"/>
<evidence type="ECO:0000313" key="8">
    <source>
        <dbReference type="Proteomes" id="UP000315971"/>
    </source>
</evidence>
<accession>A0A521C1Y8</accession>
<dbReference type="GO" id="GO:0005315">
    <property type="term" value="F:phosphate transmembrane transporter activity"/>
    <property type="evidence" value="ECO:0007669"/>
    <property type="project" value="InterPro"/>
</dbReference>
<dbReference type="AlphaFoldDB" id="A0A521C1Y8"/>
<feature type="transmembrane region" description="Helical" evidence="6">
    <location>
        <begin position="146"/>
        <end position="169"/>
    </location>
</feature>
<evidence type="ECO:0000313" key="7">
    <source>
        <dbReference type="EMBL" id="SMO53507.1"/>
    </source>
</evidence>
<feature type="transmembrane region" description="Helical" evidence="6">
    <location>
        <begin position="87"/>
        <end position="107"/>
    </location>
</feature>
<evidence type="ECO:0000256" key="3">
    <source>
        <dbReference type="ARBA" id="ARBA00022692"/>
    </source>
</evidence>
<keyword evidence="5 6" id="KW-0472">Membrane</keyword>
<comment type="subcellular location">
    <subcellularLocation>
        <location evidence="1">Membrane</location>
        <topology evidence="1">Multi-pass membrane protein</topology>
    </subcellularLocation>
</comment>
<evidence type="ECO:0000256" key="4">
    <source>
        <dbReference type="ARBA" id="ARBA00022989"/>
    </source>
</evidence>
<dbReference type="Proteomes" id="UP000315971">
    <property type="component" value="Unassembled WGS sequence"/>
</dbReference>
<reference evidence="7 8" key="1">
    <citation type="submission" date="2017-05" db="EMBL/GenBank/DDBJ databases">
        <authorList>
            <person name="Varghese N."/>
            <person name="Submissions S."/>
        </authorList>
    </citation>
    <scope>NUCLEOTIDE SEQUENCE [LARGE SCALE GENOMIC DNA]</scope>
    <source>
        <strain evidence="7 8">DSM 21342</strain>
    </source>
</reference>
<sequence length="207" mass="21964">MAFDGAHILLIIGILSVMAYDFTNGFHDAADMIATAIASMSMTPKTAIIIVTVFTFAGPFLGGVAVADTIGEFVNIKGVSSLISQSITISAVLSAITFNLITWKLGLPSSSSNSLTSGLVGAGLFTIGNSHINWGIAALMQGHIQGFIKIVIGMVFSPLAGFIIGFFLMKIMLKAMKRLTIKSKKYFIAMQYVTVSWLAFSHGTNDA</sequence>
<dbReference type="Pfam" id="PF01384">
    <property type="entry name" value="PHO4"/>
    <property type="match status" value="1"/>
</dbReference>
<evidence type="ECO:0000256" key="2">
    <source>
        <dbReference type="ARBA" id="ARBA00022448"/>
    </source>
</evidence>
<name>A0A521C1Y8_9SPHI</name>
<feature type="transmembrane region" description="Helical" evidence="6">
    <location>
        <begin position="6"/>
        <end position="26"/>
    </location>
</feature>
<dbReference type="PANTHER" id="PTHR11101:SF80">
    <property type="entry name" value="PHOSPHATE TRANSPORTER"/>
    <property type="match status" value="1"/>
</dbReference>
<feature type="transmembrane region" description="Helical" evidence="6">
    <location>
        <begin position="119"/>
        <end position="140"/>
    </location>
</feature>